<dbReference type="Proteomes" id="UP000198661">
    <property type="component" value="Unassembled WGS sequence"/>
</dbReference>
<dbReference type="GO" id="GO:0016884">
    <property type="term" value="F:carbon-nitrogen ligase activity, with glutamine as amido-N-donor"/>
    <property type="evidence" value="ECO:0007669"/>
    <property type="project" value="InterPro"/>
</dbReference>
<sequence length="147" mass="16657">MSLTQRLEQDMKTALKNKDKTKLSVIRMVRSAIKNAEIERGRPLEEGEVLDVLSRELKQRKESLQEFEKAGRTELVEKMKAEIAVVEAYLPAPLSEEELRELARQVIDEVGASSPADMGKVMKEIMPRVKGRADGKEVNRIVRELLG</sequence>
<reference evidence="2" key="1">
    <citation type="submission" date="2016-10" db="EMBL/GenBank/DDBJ databases">
        <authorList>
            <person name="Varghese N."/>
            <person name="Submissions S."/>
        </authorList>
    </citation>
    <scope>NUCLEOTIDE SEQUENCE [LARGE SCALE GENOMIC DNA]</scope>
    <source>
        <strain evidence="2">DSM 44945</strain>
    </source>
</reference>
<dbReference type="STRING" id="201973.SAMN04488025_102153"/>
<name>A0A1I2KSE1_9BACL</name>
<dbReference type="InterPro" id="IPR023168">
    <property type="entry name" value="GatB_Yqey_C_2"/>
</dbReference>
<dbReference type="PANTHER" id="PTHR28055">
    <property type="entry name" value="ALTERED INHERITANCE OF MITOCHONDRIA PROTEIN 41, MITOCHONDRIAL"/>
    <property type="match status" value="1"/>
</dbReference>
<dbReference type="InterPro" id="IPR042184">
    <property type="entry name" value="YqeY/Aim41_N"/>
</dbReference>
<evidence type="ECO:0008006" key="3">
    <source>
        <dbReference type="Google" id="ProtNLM"/>
    </source>
</evidence>
<dbReference type="SUPFAM" id="SSF89095">
    <property type="entry name" value="GatB/YqeY motif"/>
    <property type="match status" value="1"/>
</dbReference>
<dbReference type="PANTHER" id="PTHR28055:SF1">
    <property type="entry name" value="ALTERED INHERITANCE OF MITOCHONDRIA PROTEIN 41, MITOCHONDRIAL"/>
    <property type="match status" value="1"/>
</dbReference>
<protein>
    <recommendedName>
        <fullName evidence="3">GatB/YqeY domain-containing protein</fullName>
    </recommendedName>
</protein>
<accession>A0A1I2KSE1</accession>
<dbReference type="Pfam" id="PF09424">
    <property type="entry name" value="YqeY"/>
    <property type="match status" value="1"/>
</dbReference>
<gene>
    <name evidence="1" type="ORF">SAMN04488025_102153</name>
</gene>
<dbReference type="Gene3D" id="1.10.1510.10">
    <property type="entry name" value="Uncharacterised protein YqeY/AIM41 PF09424, N-terminal domain"/>
    <property type="match status" value="1"/>
</dbReference>
<dbReference type="Gene3D" id="1.10.10.410">
    <property type="match status" value="1"/>
</dbReference>
<proteinExistence type="predicted"/>
<dbReference type="InterPro" id="IPR003789">
    <property type="entry name" value="Asn/Gln_tRNA_amidoTrase-B-like"/>
</dbReference>
<keyword evidence="2" id="KW-1185">Reference proteome</keyword>
<dbReference type="EMBL" id="FOOK01000002">
    <property type="protein sequence ID" value="SFF68031.1"/>
    <property type="molecule type" value="Genomic_DNA"/>
</dbReference>
<dbReference type="AlphaFoldDB" id="A0A1I2KSE1"/>
<evidence type="ECO:0000313" key="1">
    <source>
        <dbReference type="EMBL" id="SFF68031.1"/>
    </source>
</evidence>
<dbReference type="RefSeq" id="WP_092035588.1">
    <property type="nucleotide sequence ID" value="NZ_FOOK01000002.1"/>
</dbReference>
<dbReference type="OrthoDB" id="9794041at2"/>
<evidence type="ECO:0000313" key="2">
    <source>
        <dbReference type="Proteomes" id="UP000198661"/>
    </source>
</evidence>
<dbReference type="InterPro" id="IPR019004">
    <property type="entry name" value="YqeY/Aim41"/>
</dbReference>
<organism evidence="1 2">
    <name type="scientific">Planifilum fulgidum</name>
    <dbReference type="NCBI Taxonomy" id="201973"/>
    <lineage>
        <taxon>Bacteria</taxon>
        <taxon>Bacillati</taxon>
        <taxon>Bacillota</taxon>
        <taxon>Bacilli</taxon>
        <taxon>Bacillales</taxon>
        <taxon>Thermoactinomycetaceae</taxon>
        <taxon>Planifilum</taxon>
    </lineage>
</organism>